<sequence>MDAYLLKIKNAVDSLVSIGYFISTEDHIEAIFDGLLDEYDTFVISTSSRLDPYTVEDIESLLLAQEIRIDKHGKAPDPSLINFTTQSHPNPNNNNFRKNNRGGFSQGHQSFINNGGSQSRGFNPNSFSNGQYGRGGYSGRGNFSPRGRGGGRQGWNSNKPQC</sequence>
<dbReference type="InParanoid" id="A0A2P5ALJ8"/>
<evidence type="ECO:0000313" key="2">
    <source>
        <dbReference type="EMBL" id="PON37427.1"/>
    </source>
</evidence>
<reference evidence="3" key="1">
    <citation type="submission" date="2016-06" db="EMBL/GenBank/DDBJ databases">
        <title>Parallel loss of symbiosis genes in relatives of nitrogen-fixing non-legume Parasponia.</title>
        <authorList>
            <person name="Van Velzen R."/>
            <person name="Holmer R."/>
            <person name="Bu F."/>
            <person name="Rutten L."/>
            <person name="Van Zeijl A."/>
            <person name="Liu W."/>
            <person name="Santuari L."/>
            <person name="Cao Q."/>
            <person name="Sharma T."/>
            <person name="Shen D."/>
            <person name="Roswanjaya Y."/>
            <person name="Wardhani T."/>
            <person name="Kalhor M.S."/>
            <person name="Jansen J."/>
            <person name="Van den Hoogen J."/>
            <person name="Gungor B."/>
            <person name="Hartog M."/>
            <person name="Hontelez J."/>
            <person name="Verver J."/>
            <person name="Yang W.-C."/>
            <person name="Schijlen E."/>
            <person name="Repin R."/>
            <person name="Schilthuizen M."/>
            <person name="Schranz E."/>
            <person name="Heidstra R."/>
            <person name="Miyata K."/>
            <person name="Fedorova E."/>
            <person name="Kohlen W."/>
            <person name="Bisseling T."/>
            <person name="Smit S."/>
            <person name="Geurts R."/>
        </authorList>
    </citation>
    <scope>NUCLEOTIDE SEQUENCE [LARGE SCALE GENOMIC DNA]</scope>
    <source>
        <strain evidence="3">cv. RG33-2</strain>
    </source>
</reference>
<dbReference type="EMBL" id="JXTC01000790">
    <property type="protein sequence ID" value="PON37427.1"/>
    <property type="molecule type" value="Genomic_DNA"/>
</dbReference>
<feature type="compositionally biased region" description="Low complexity" evidence="1">
    <location>
        <begin position="89"/>
        <end position="103"/>
    </location>
</feature>
<gene>
    <name evidence="2" type="ORF">TorRG33x02_347460</name>
</gene>
<protein>
    <submittedName>
        <fullName evidence="2">Uncharacterized protein</fullName>
    </submittedName>
</protein>
<feature type="region of interest" description="Disordered" evidence="1">
    <location>
        <begin position="82"/>
        <end position="162"/>
    </location>
</feature>
<dbReference type="OrthoDB" id="1436778at2759"/>
<dbReference type="Proteomes" id="UP000237000">
    <property type="component" value="Unassembled WGS sequence"/>
</dbReference>
<evidence type="ECO:0000256" key="1">
    <source>
        <dbReference type="SAM" id="MobiDB-lite"/>
    </source>
</evidence>
<keyword evidence="3" id="KW-1185">Reference proteome</keyword>
<evidence type="ECO:0000313" key="3">
    <source>
        <dbReference type="Proteomes" id="UP000237000"/>
    </source>
</evidence>
<proteinExistence type="predicted"/>
<accession>A0A2P5ALJ8</accession>
<dbReference type="PANTHER" id="PTHR47481">
    <property type="match status" value="1"/>
</dbReference>
<name>A0A2P5ALJ8_TREOI</name>
<organism evidence="2 3">
    <name type="scientific">Trema orientale</name>
    <name type="common">Charcoal tree</name>
    <name type="synonym">Celtis orientalis</name>
    <dbReference type="NCBI Taxonomy" id="63057"/>
    <lineage>
        <taxon>Eukaryota</taxon>
        <taxon>Viridiplantae</taxon>
        <taxon>Streptophyta</taxon>
        <taxon>Embryophyta</taxon>
        <taxon>Tracheophyta</taxon>
        <taxon>Spermatophyta</taxon>
        <taxon>Magnoliopsida</taxon>
        <taxon>eudicotyledons</taxon>
        <taxon>Gunneridae</taxon>
        <taxon>Pentapetalae</taxon>
        <taxon>rosids</taxon>
        <taxon>fabids</taxon>
        <taxon>Rosales</taxon>
        <taxon>Cannabaceae</taxon>
        <taxon>Trema</taxon>
    </lineage>
</organism>
<dbReference type="AlphaFoldDB" id="A0A2P5ALJ8"/>
<dbReference type="PANTHER" id="PTHR47481:SF31">
    <property type="entry name" value="OS01G0873500 PROTEIN"/>
    <property type="match status" value="1"/>
</dbReference>
<feature type="compositionally biased region" description="Polar residues" evidence="1">
    <location>
        <begin position="106"/>
        <end position="127"/>
    </location>
</feature>
<comment type="caution">
    <text evidence="2">The sequence shown here is derived from an EMBL/GenBank/DDBJ whole genome shotgun (WGS) entry which is preliminary data.</text>
</comment>